<evidence type="ECO:0000313" key="2">
    <source>
        <dbReference type="EMBL" id="MBM9504500.1"/>
    </source>
</evidence>
<keyword evidence="3" id="KW-1185">Reference proteome</keyword>
<accession>A0ABS2TQF3</accession>
<proteinExistence type="predicted"/>
<dbReference type="EMBL" id="JADKYB010000004">
    <property type="protein sequence ID" value="MBM9504500.1"/>
    <property type="molecule type" value="Genomic_DNA"/>
</dbReference>
<evidence type="ECO:0000313" key="3">
    <source>
        <dbReference type="Proteomes" id="UP000749040"/>
    </source>
</evidence>
<gene>
    <name evidence="2" type="ORF">ITX44_08120</name>
</gene>
<dbReference type="InterPro" id="IPR000073">
    <property type="entry name" value="AB_hydrolase_1"/>
</dbReference>
<dbReference type="GO" id="GO:0016787">
    <property type="term" value="F:hydrolase activity"/>
    <property type="evidence" value="ECO:0007669"/>
    <property type="project" value="UniProtKB-KW"/>
</dbReference>
<comment type="caution">
    <text evidence="2">The sequence shown here is derived from an EMBL/GenBank/DDBJ whole genome shotgun (WGS) entry which is preliminary data.</text>
</comment>
<dbReference type="Pfam" id="PF12697">
    <property type="entry name" value="Abhydrolase_6"/>
    <property type="match status" value="1"/>
</dbReference>
<dbReference type="Proteomes" id="UP000749040">
    <property type="component" value="Unassembled WGS sequence"/>
</dbReference>
<organism evidence="2 3">
    <name type="scientific">Actinacidiphila acididurans</name>
    <dbReference type="NCBI Taxonomy" id="2784346"/>
    <lineage>
        <taxon>Bacteria</taxon>
        <taxon>Bacillati</taxon>
        <taxon>Actinomycetota</taxon>
        <taxon>Actinomycetes</taxon>
        <taxon>Kitasatosporales</taxon>
        <taxon>Streptomycetaceae</taxon>
        <taxon>Actinacidiphila</taxon>
    </lineage>
</organism>
<keyword evidence="2" id="KW-0378">Hydrolase</keyword>
<feature type="domain" description="AB hydrolase-1" evidence="1">
    <location>
        <begin position="33"/>
        <end position="191"/>
    </location>
</feature>
<dbReference type="InterPro" id="IPR029058">
    <property type="entry name" value="AB_hydrolase_fold"/>
</dbReference>
<reference evidence="2 3" key="1">
    <citation type="submission" date="2021-01" db="EMBL/GenBank/DDBJ databases">
        <title>Streptomyces acididurans sp. nov., isolated from a peat swamp forest soil.</title>
        <authorList>
            <person name="Chantavorakit T."/>
            <person name="Duangmal K."/>
        </authorList>
    </citation>
    <scope>NUCLEOTIDE SEQUENCE [LARGE SCALE GENOMIC DNA]</scope>
    <source>
        <strain evidence="2 3">KK5PA1</strain>
    </source>
</reference>
<evidence type="ECO:0000259" key="1">
    <source>
        <dbReference type="Pfam" id="PF12697"/>
    </source>
</evidence>
<dbReference type="Gene3D" id="3.40.50.1820">
    <property type="entry name" value="alpha/beta hydrolase"/>
    <property type="match status" value="1"/>
</dbReference>
<protein>
    <submittedName>
        <fullName evidence="2">Alpha/beta hydrolase</fullName>
    </submittedName>
</protein>
<dbReference type="SUPFAM" id="SSF53474">
    <property type="entry name" value="alpha/beta-Hydrolases"/>
    <property type="match status" value="1"/>
</dbReference>
<name>A0ABS2TQF3_9ACTN</name>
<sequence>MPYALFAEHVDRRQSDGLSYLERRADSATLTFLFHGLGLDATDYLGYLNGHSSHSIAVNLRGYEPEAAAGAAPVPLGDHVAMVADFVEHVSRRNADKSVVLVGFSLGADLVLQLAEHWRRPGGRPPRVGATVLLDPNVNRSTMTISRLFAEADPGDPVPAFKQLINLAPDRNGFRALCQYLIKVAPKDFGQVRQLSQDTIRYWEPSGYEQFGARLHNVAEIAGQVRLVLSAPYEEHLPAMRTAIRRHGDEERVSVRLTPLDHFELIGEETLAGELAEYTR</sequence>
<dbReference type="RefSeq" id="WP_205356387.1">
    <property type="nucleotide sequence ID" value="NZ_JADKYB010000004.1"/>
</dbReference>